<dbReference type="InterPro" id="IPR001584">
    <property type="entry name" value="Integrase_cat-core"/>
</dbReference>
<dbReference type="GO" id="GO:0003676">
    <property type="term" value="F:nucleic acid binding"/>
    <property type="evidence" value="ECO:0007669"/>
    <property type="project" value="InterPro"/>
</dbReference>
<proteinExistence type="predicted"/>
<reference evidence="3 4" key="1">
    <citation type="submission" date="2018-09" db="EMBL/GenBank/DDBJ databases">
        <title>Complete genome sequence of Cupriavidus oxalaticus T2, a bacterium capable of phenol tolerance and degradation.</title>
        <authorList>
            <person name="Yan J."/>
        </authorList>
    </citation>
    <scope>NUCLEOTIDE SEQUENCE [LARGE SCALE GENOMIC DNA]</scope>
    <source>
        <strain evidence="3 4">T2</strain>
        <plasmid evidence="3 4">unnamed1</plasmid>
    </source>
</reference>
<dbReference type="GO" id="GO:0015074">
    <property type="term" value="P:DNA integration"/>
    <property type="evidence" value="ECO:0007669"/>
    <property type="project" value="InterPro"/>
</dbReference>
<dbReference type="EMBL" id="CP032520">
    <property type="protein sequence ID" value="QEZ48902.1"/>
    <property type="molecule type" value="Genomic_DNA"/>
</dbReference>
<dbReference type="AlphaFoldDB" id="A0A5P3VTZ1"/>
<name>A0A5P3VTZ1_9BURK</name>
<dbReference type="InterPro" id="IPR009057">
    <property type="entry name" value="Homeodomain-like_sf"/>
</dbReference>
<feature type="region of interest" description="Disordered" evidence="1">
    <location>
        <begin position="482"/>
        <end position="536"/>
    </location>
</feature>
<evidence type="ECO:0000313" key="4">
    <source>
        <dbReference type="Proteomes" id="UP000325743"/>
    </source>
</evidence>
<accession>A0A5P3VTZ1</accession>
<organism evidence="3 4">
    <name type="scientific">Cupriavidus oxalaticus</name>
    <dbReference type="NCBI Taxonomy" id="96344"/>
    <lineage>
        <taxon>Bacteria</taxon>
        <taxon>Pseudomonadati</taxon>
        <taxon>Pseudomonadota</taxon>
        <taxon>Betaproteobacteria</taxon>
        <taxon>Burkholderiales</taxon>
        <taxon>Burkholderiaceae</taxon>
        <taxon>Cupriavidus</taxon>
    </lineage>
</organism>
<protein>
    <submittedName>
        <fullName evidence="3">Transposase</fullName>
    </submittedName>
</protein>
<gene>
    <name evidence="3" type="ORF">D2917_32075</name>
</gene>
<evidence type="ECO:0000259" key="2">
    <source>
        <dbReference type="PROSITE" id="PS50994"/>
    </source>
</evidence>
<sequence>MKEEPDKRELAAAKIFQPLGQAPLTRKQALLAGQLLRLHRSSVYRLRRRYLDDPVTASLLRCRPGPPRGRHLLSDQVEAIVQEVLSDWLPRQKHPAHPLHAICREVRMRCAAAGATPPSRATISRRWAEHRDKESMKLLGAAPGHLTAQHPLDIVQIDHTLADIMLVDEVLRSTIGRPWLTLAIDVATRSVVAMYVGFDRPNAATVALLLTRMVLPKAPWLASRDVTVDWPMHGVPKVLHLDNAAEFKSKALRAGCNQYGIELMYRPPGRPYFGGHIERLNRTMMEKVHSLPGSTGSSTKGRKARKPEAEAALTLPEFEQWLMYEIGQTYHHSAHHGLSGATPYSAWSTLSEASKPRLLPDSAAEELRFLIQFLPMSRRTIQADGLTLFYLRYWHPIFTAWRAAKRRVMVRYHPEDLSRIFVSTDGKEYVEANFADLRRGRISLWEQKAALKYLRSQGESHVTESAIFNAIAAQRSIIEGATAKRRSAHRRGRAGETSPFPASRQASQQAKSPEASSATPDVDYSKPPPNYHVEQL</sequence>
<feature type="compositionally biased region" description="Basic residues" evidence="1">
    <location>
        <begin position="483"/>
        <end position="492"/>
    </location>
</feature>
<evidence type="ECO:0000313" key="3">
    <source>
        <dbReference type="EMBL" id="QEZ48902.1"/>
    </source>
</evidence>
<dbReference type="PROSITE" id="PS50994">
    <property type="entry name" value="INTEGRASE"/>
    <property type="match status" value="1"/>
</dbReference>
<dbReference type="Pfam" id="PF09299">
    <property type="entry name" value="Mu-transpos_C"/>
    <property type="match status" value="1"/>
</dbReference>
<dbReference type="Gene3D" id="3.30.420.10">
    <property type="entry name" value="Ribonuclease H-like superfamily/Ribonuclease H"/>
    <property type="match status" value="1"/>
</dbReference>
<geneLocation type="plasmid" evidence="3">
    <name>unnamed1</name>
</geneLocation>
<dbReference type="Proteomes" id="UP000325743">
    <property type="component" value="Plasmid unnamed1"/>
</dbReference>
<dbReference type="SUPFAM" id="SSF53098">
    <property type="entry name" value="Ribonuclease H-like"/>
    <property type="match status" value="1"/>
</dbReference>
<keyword evidence="3" id="KW-0614">Plasmid</keyword>
<feature type="domain" description="Integrase catalytic" evidence="2">
    <location>
        <begin position="147"/>
        <end position="351"/>
    </location>
</feature>
<feature type="compositionally biased region" description="Polar residues" evidence="1">
    <location>
        <begin position="504"/>
        <end position="519"/>
    </location>
</feature>
<dbReference type="InterPro" id="IPR015378">
    <property type="entry name" value="Transposase-like_Mu_C"/>
</dbReference>
<evidence type="ECO:0000256" key="1">
    <source>
        <dbReference type="SAM" id="MobiDB-lite"/>
    </source>
</evidence>
<dbReference type="SUPFAM" id="SSF46689">
    <property type="entry name" value="Homeodomain-like"/>
    <property type="match status" value="1"/>
</dbReference>
<dbReference type="InterPro" id="IPR036397">
    <property type="entry name" value="RNaseH_sf"/>
</dbReference>
<dbReference type="InterPro" id="IPR012337">
    <property type="entry name" value="RNaseH-like_sf"/>
</dbReference>